<dbReference type="InterPro" id="IPR029035">
    <property type="entry name" value="DHS-like_NAD/FAD-binding_dom"/>
</dbReference>
<keyword evidence="6" id="KW-1185">Reference proteome</keyword>
<dbReference type="NCBIfam" id="NF002699">
    <property type="entry name" value="PRK02492.1"/>
    <property type="match status" value="1"/>
</dbReference>
<dbReference type="InterPro" id="IPR023496">
    <property type="entry name" value="Deoxyhypusine_synthase-like"/>
</dbReference>
<evidence type="ECO:0000256" key="4">
    <source>
        <dbReference type="HAMAP-Rule" id="MF_00640"/>
    </source>
</evidence>
<dbReference type="HAMAP" id="MF_00640">
    <property type="entry name" value="DHS_like"/>
    <property type="match status" value="1"/>
</dbReference>
<reference evidence="5 6" key="1">
    <citation type="submission" date="2017-06" db="EMBL/GenBank/DDBJ databases">
        <authorList>
            <person name="Kim H.J."/>
            <person name="Triplett B.A."/>
        </authorList>
    </citation>
    <scope>NUCLEOTIDE SEQUENCE [LARGE SCALE GENOMIC DNA]</scope>
    <source>
        <strain evidence="5 6">DSM 18704</strain>
    </source>
</reference>
<dbReference type="Proteomes" id="UP000198356">
    <property type="component" value="Unassembled WGS sequence"/>
</dbReference>
<protein>
    <recommendedName>
        <fullName evidence="2 4">Deoxyhypusine synthase-like protein</fullName>
        <ecNumber evidence="4">2.5.-.-</ecNumber>
    </recommendedName>
</protein>
<dbReference type="SUPFAM" id="SSF52467">
    <property type="entry name" value="DHS-like NAD/FAD-binding domain"/>
    <property type="match status" value="1"/>
</dbReference>
<organism evidence="5 6">
    <name type="scientific">Granulicella rosea</name>
    <dbReference type="NCBI Taxonomy" id="474952"/>
    <lineage>
        <taxon>Bacteria</taxon>
        <taxon>Pseudomonadati</taxon>
        <taxon>Acidobacteriota</taxon>
        <taxon>Terriglobia</taxon>
        <taxon>Terriglobales</taxon>
        <taxon>Acidobacteriaceae</taxon>
        <taxon>Granulicella</taxon>
    </lineage>
</organism>
<name>A0A239DWD7_9BACT</name>
<dbReference type="PANTHER" id="PTHR11703">
    <property type="entry name" value="DEOXYHYPUSINE SYNTHASE"/>
    <property type="match status" value="1"/>
</dbReference>
<dbReference type="Gene3D" id="3.40.910.10">
    <property type="entry name" value="Deoxyhypusine synthase"/>
    <property type="match status" value="1"/>
</dbReference>
<dbReference type="InterPro" id="IPR002773">
    <property type="entry name" value="Deoxyhypusine_synthase"/>
</dbReference>
<evidence type="ECO:0000313" key="6">
    <source>
        <dbReference type="Proteomes" id="UP000198356"/>
    </source>
</evidence>
<evidence type="ECO:0000313" key="5">
    <source>
        <dbReference type="EMBL" id="SNS36657.1"/>
    </source>
</evidence>
<gene>
    <name evidence="5" type="ORF">SAMN05421770_101675</name>
</gene>
<evidence type="ECO:0000256" key="1">
    <source>
        <dbReference type="ARBA" id="ARBA00009892"/>
    </source>
</evidence>
<dbReference type="GO" id="GO:0034038">
    <property type="term" value="F:deoxyhypusine synthase activity"/>
    <property type="evidence" value="ECO:0007669"/>
    <property type="project" value="TreeGrafter"/>
</dbReference>
<evidence type="ECO:0000256" key="2">
    <source>
        <dbReference type="ARBA" id="ARBA00017979"/>
    </source>
</evidence>
<dbReference type="PANTHER" id="PTHR11703:SF2">
    <property type="entry name" value="DEOXYHYPUSINE SYNTHASE-LIKE PROTEIN"/>
    <property type="match status" value="1"/>
</dbReference>
<accession>A0A239DWD7</accession>
<dbReference type="RefSeq" id="WP_089406950.1">
    <property type="nucleotide sequence ID" value="NZ_FZOU01000001.1"/>
</dbReference>
<comment type="similarity">
    <text evidence="1 4">Belongs to the deoxyhypusine synthase family.</text>
</comment>
<proteinExistence type="inferred from homology"/>
<dbReference type="InterPro" id="IPR036982">
    <property type="entry name" value="Deoxyhypusine_synthase_sf"/>
</dbReference>
<keyword evidence="3 4" id="KW-0808">Transferase</keyword>
<sequence>MPTKQELLQAQIQHVDIKQHDVVALVDAMENMAYSARDLNRAARIYDMMLRDTECGVILCIAGSMVSAGMQQVFIDLIRNHMVDAIVSTGANIVDQDFFEALGFRHYIAGDEYKYGALDAQLRELMIDRIYDTFIDEEELRICDEVTHKITDSLEPRPHSSREFIQAMGKYLKDNGRTPENGHKDSMVLAAYELNVPIFVPAFSDCSAGFGLCAHQHARQGKPMVSIDSAKDFYEITKLKIENPVTGLLMIGGGTPKNFAQDIVVAAEIIGVDADMHKYAIQITVADVRDGALSGSTLKEASSWGKVDMVYEQMVYSEASIALPLIAGYAYHKKGYEARHGKKFAEILDNVPVTA</sequence>
<dbReference type="Pfam" id="PF01916">
    <property type="entry name" value="DS"/>
    <property type="match status" value="1"/>
</dbReference>
<dbReference type="GO" id="GO:0005737">
    <property type="term" value="C:cytoplasm"/>
    <property type="evidence" value="ECO:0007669"/>
    <property type="project" value="TreeGrafter"/>
</dbReference>
<dbReference type="EMBL" id="FZOU01000001">
    <property type="protein sequence ID" value="SNS36657.1"/>
    <property type="molecule type" value="Genomic_DNA"/>
</dbReference>
<evidence type="ECO:0000256" key="3">
    <source>
        <dbReference type="ARBA" id="ARBA00022679"/>
    </source>
</evidence>
<dbReference type="OrthoDB" id="9771211at2"/>
<dbReference type="EC" id="2.5.-.-" evidence="4"/>
<dbReference type="AlphaFoldDB" id="A0A239DWD7"/>